<dbReference type="PROSITE" id="PS50853">
    <property type="entry name" value="FN3"/>
    <property type="match status" value="1"/>
</dbReference>
<dbReference type="SMART" id="SM00060">
    <property type="entry name" value="FN3"/>
    <property type="match status" value="1"/>
</dbReference>
<dbReference type="OrthoDB" id="1652165at2"/>
<reference evidence="5" key="1">
    <citation type="submission" date="2019-01" db="EMBL/GenBank/DDBJ databases">
        <title>Cytophagaceae bacterium strain CAR-16.</title>
        <authorList>
            <person name="Chen W.-M."/>
        </authorList>
    </citation>
    <scope>NUCLEOTIDE SEQUENCE [LARGE SCALE GENOMIC DNA]</scope>
    <source>
        <strain evidence="5">LLJ-11</strain>
    </source>
</reference>
<feature type="chain" id="PRO_5020290601" evidence="2">
    <location>
        <begin position="32"/>
        <end position="1816"/>
    </location>
</feature>
<accession>A0A4Q1K5N3</accession>
<feature type="signal peptide" evidence="2">
    <location>
        <begin position="1"/>
        <end position="31"/>
    </location>
</feature>
<dbReference type="Pfam" id="PF00041">
    <property type="entry name" value="fn3"/>
    <property type="match status" value="1"/>
</dbReference>
<evidence type="ECO:0000256" key="2">
    <source>
        <dbReference type="SAM" id="SignalP"/>
    </source>
</evidence>
<comment type="caution">
    <text evidence="4">The sequence shown here is derived from an EMBL/GenBank/DDBJ whole genome shotgun (WGS) entry which is preliminary data.</text>
</comment>
<dbReference type="InterPro" id="IPR003961">
    <property type="entry name" value="FN3_dom"/>
</dbReference>
<evidence type="ECO:0000259" key="3">
    <source>
        <dbReference type="PROSITE" id="PS50853"/>
    </source>
</evidence>
<dbReference type="Gene3D" id="2.60.40.10">
    <property type="entry name" value="Immunoglobulins"/>
    <property type="match status" value="2"/>
</dbReference>
<dbReference type="RefSeq" id="WP_129433241.1">
    <property type="nucleotide sequence ID" value="NZ_SBKO01000001.1"/>
</dbReference>
<feature type="compositionally biased region" description="Gly residues" evidence="1">
    <location>
        <begin position="202"/>
        <end position="221"/>
    </location>
</feature>
<name>A0A4Q1K5N3_9FLAO</name>
<dbReference type="Gene3D" id="2.60.120.260">
    <property type="entry name" value="Galactose-binding domain-like"/>
    <property type="match status" value="1"/>
</dbReference>
<dbReference type="GO" id="GO:0004553">
    <property type="term" value="F:hydrolase activity, hydrolyzing O-glycosyl compounds"/>
    <property type="evidence" value="ECO:0007669"/>
    <property type="project" value="UniProtKB-ARBA"/>
</dbReference>
<dbReference type="InterPro" id="IPR049304">
    <property type="entry name" value="Gly_rich_dom"/>
</dbReference>
<sequence length="1816" mass="190785">MIKNYLTFILNKYSAILVFVFAFLFTNYSFAQSPFVDNTPGGSETFIVPTGVTSITASIWGAGGGGGGSNSNNDGGSGGGGGGATTIVIAVTPGDTFTYTVGTGGNGGLSTAGIGGNGTNTTFINVGLGINLLGNGGTGGGPNRGAAGTGGTASGGTTNMTGQNGTVGDISGQVGGNSGAVVGIFGFGGAAVTNSTGNPGTIPGGGGSGGERGGGNRAGGAGANGQVRITFTCPTYVVNAGPDQTLVACATTATLAGSAIPVGTTGTWTLISGAATITNPNLPNTGITGLIPGTPATLRWTITNGTCGNTTDDVIITPVVGGGCTPYCIPNYTTSVDPITNVNFAGINNPTSNVVNGTPAYQIFYTPTGTVEQGETYPISISGNTVGNNTYGIRVFFDWNQDGDFLDGGETFDGGATWSLNNTTGGPSFNNYITVPIAALTGTTRMRVTFMRGAFSGSCTVGAQRGQIEDYLVNITPVSCRVPTAILAGAITGTTATISWTAPAPAPSNGYDYYISTVNAAPGTIAPLITPPTGSVGAGITSVNLTGLTPGMIYYVWVRGNCGGGDTSVWSASINFTTTLGNNECAGAIIVPVNAGANCESALEGTTNTATASAESGVTCAGTEDDDVWYKFVATAVNHRISVIPGHSPAANGDYNFEVFAQALGNCATKVNVGCAAVAAGATETLSLVTVIGTTYFVRVYTSSNSAALRGNFTICVTTGNATHSSNSAAVGTYTIHPTAGYSNRYINDYNTTGPMTNTVNMNTGRYITGYKDYTALTAATQVPNGGVNIDIYLARSRQNIKAWVDWNNDGTFTNAAPELVYSSGGVQSIATSFGFVVPGGTAPGNYRVRVRSYEFAIASLLPYGYLENGETEDYTLTVIPDCTAKITSVTDGTRCDTGTVNLVATAAGAPTQFRWYDSETGGSLVGTSATGNWTTPSISTTTTYWVTAFNGCESLLRTKVIATVYSTAIIFVTPSVPEVCGENNIISITAAGDFIVTDLINEKFETAGSLGTMSSIIIGGAGDALTRWQQKSSVFVPVGSVWKPAISSREAGNGFAFATSDYNLDVNTSLQSATFDTTTFTDLTLTFRHYYSYYGVPYDGAFVEVSTDGGVIWNPVLNYNSDQAVASNFQLVTVNMNAYINQPTLTIRFRYNAKFCDGWAIDDVRLFGNTPLNTTFSWSGGAVDAFIDGACTIPYVAQSVSTVFVRPTPAQLAAPSWSFTATATLFNGCPVSRLITINNKTKLWTGTASDDWYNANNWSPVGVPDANTCVVVYNGPFDSKINTIANDAFAKYVIVRPSGDLQILPGNDLTITDQLTVEPGGIFNLENSANLIQVNNTTNTGSINMRRNTNIKQFDYVYWSTPVASFSSSAISPASTFLYKWEPTTITGYASNFGNWANGSEAMTLGRGYIVRAPSSYGTVASNYTATFTGVPNNGDITTPISRSTYVGAPYAGPTSTLVTLNDDNWNLIGNPYPSSISADAFLTNNSTKIAGFIRIWTHGTPPISAVDPFYQNYTYNYVSSDYITYNLLGGTVPGFDGYIPAGQGFFTLMQDAAATPNTVGFTNSMRSSAYRNDQFYKTAENKNKTQVDKHRIWLDLLDSSKTASRTLVGYATNATNSFDNLYDAVASAGKSKFELYSIIDLEEVRIQGKSLPFNQDDQIKLGFAASKNDTYTIAIAYLDGLFKDKDQKILLEDTYLKVTHELSATPYEFSSDKGKYNDRFILKYSKKESTTTDVSAVTSISSVNVYTTTSVNVKSTEFNIKTVEVFDIQGKKLFNTESVNKKELEIAQLRPTLGALLVRVTLVNGDVQTKKIIY</sequence>
<dbReference type="InterPro" id="IPR013320">
    <property type="entry name" value="ConA-like_dom_sf"/>
</dbReference>
<dbReference type="Pfam" id="PF21722">
    <property type="entry name" value="Gly_rich_2"/>
    <property type="match status" value="1"/>
</dbReference>
<proteinExistence type="predicted"/>
<dbReference type="SUPFAM" id="SSF49899">
    <property type="entry name" value="Concanavalin A-like lectins/glucanases"/>
    <property type="match status" value="1"/>
</dbReference>
<feature type="region of interest" description="Disordered" evidence="1">
    <location>
        <begin position="196"/>
        <end position="221"/>
    </location>
</feature>
<dbReference type="InterPro" id="IPR036116">
    <property type="entry name" value="FN3_sf"/>
</dbReference>
<dbReference type="InterPro" id="IPR044023">
    <property type="entry name" value="Ig_7"/>
</dbReference>
<feature type="domain" description="Fibronectin type-III" evidence="3">
    <location>
        <begin position="482"/>
        <end position="581"/>
    </location>
</feature>
<keyword evidence="5" id="KW-1185">Reference proteome</keyword>
<dbReference type="Proteomes" id="UP000290283">
    <property type="component" value="Unassembled WGS sequence"/>
</dbReference>
<dbReference type="CDD" id="cd00063">
    <property type="entry name" value="FN3"/>
    <property type="match status" value="1"/>
</dbReference>
<evidence type="ECO:0000313" key="5">
    <source>
        <dbReference type="Proteomes" id="UP000290283"/>
    </source>
</evidence>
<keyword evidence="2" id="KW-0732">Signal</keyword>
<dbReference type="NCBIfam" id="NF033708">
    <property type="entry name" value="T9SS_Cterm_ChiA"/>
    <property type="match status" value="1"/>
</dbReference>
<dbReference type="GO" id="GO:0005975">
    <property type="term" value="P:carbohydrate metabolic process"/>
    <property type="evidence" value="ECO:0007669"/>
    <property type="project" value="UniProtKB-ARBA"/>
</dbReference>
<evidence type="ECO:0000256" key="1">
    <source>
        <dbReference type="SAM" id="MobiDB-lite"/>
    </source>
</evidence>
<dbReference type="Pfam" id="PF20009">
    <property type="entry name" value="GEVED"/>
    <property type="match status" value="2"/>
</dbReference>
<dbReference type="EMBL" id="SBKO01000001">
    <property type="protein sequence ID" value="RXR20474.1"/>
    <property type="molecule type" value="Genomic_DNA"/>
</dbReference>
<protein>
    <submittedName>
        <fullName evidence="4">T9SS sorting signal type C domain-containing protein</fullName>
    </submittedName>
</protein>
<evidence type="ECO:0000313" key="4">
    <source>
        <dbReference type="EMBL" id="RXR20474.1"/>
    </source>
</evidence>
<dbReference type="InterPro" id="IPR013783">
    <property type="entry name" value="Ig-like_fold"/>
</dbReference>
<dbReference type="SUPFAM" id="SSF49265">
    <property type="entry name" value="Fibronectin type III"/>
    <property type="match status" value="1"/>
</dbReference>
<dbReference type="InterPro" id="IPR045474">
    <property type="entry name" value="GEVED"/>
</dbReference>
<organism evidence="4 5">
    <name type="scientific">Flavobacterium amnicola</name>
    <dbReference type="NCBI Taxonomy" id="2506422"/>
    <lineage>
        <taxon>Bacteria</taxon>
        <taxon>Pseudomonadati</taxon>
        <taxon>Bacteroidota</taxon>
        <taxon>Flavobacteriia</taxon>
        <taxon>Flavobacteriales</taxon>
        <taxon>Flavobacteriaceae</taxon>
        <taxon>Flavobacterium</taxon>
    </lineage>
</organism>
<gene>
    <name evidence="4" type="ORF">EQG63_00660</name>
</gene>
<dbReference type="Pfam" id="PF19081">
    <property type="entry name" value="Ig_7"/>
    <property type="match status" value="1"/>
</dbReference>